<dbReference type="CDD" id="cd15552">
    <property type="entry name" value="PHD_PHF3_like"/>
    <property type="match status" value="1"/>
</dbReference>
<feature type="compositionally biased region" description="Acidic residues" evidence="6">
    <location>
        <begin position="1799"/>
        <end position="1820"/>
    </location>
</feature>
<feature type="compositionally biased region" description="Polar residues" evidence="6">
    <location>
        <begin position="1967"/>
        <end position="1998"/>
    </location>
</feature>
<feature type="region of interest" description="Disordered" evidence="6">
    <location>
        <begin position="64"/>
        <end position="129"/>
    </location>
</feature>
<dbReference type="InterPro" id="IPR013083">
    <property type="entry name" value="Znf_RING/FYVE/PHD"/>
</dbReference>
<keyword evidence="10" id="KW-1185">Reference proteome</keyword>
<dbReference type="PANTHER" id="PTHR11477:SF13">
    <property type="entry name" value="DEATH-INDUCER OBLITERATOR 1"/>
    <property type="match status" value="1"/>
</dbReference>
<feature type="compositionally biased region" description="Basic and acidic residues" evidence="6">
    <location>
        <begin position="2907"/>
        <end position="2925"/>
    </location>
</feature>
<feature type="region of interest" description="Disordered" evidence="6">
    <location>
        <begin position="2603"/>
        <end position="3095"/>
    </location>
</feature>
<feature type="compositionally biased region" description="Low complexity" evidence="6">
    <location>
        <begin position="1139"/>
        <end position="1155"/>
    </location>
</feature>
<dbReference type="SUPFAM" id="SSF46942">
    <property type="entry name" value="Elongation factor TFIIS domain 2"/>
    <property type="match status" value="1"/>
</dbReference>
<name>A0A669EZA6_ORENI</name>
<feature type="compositionally biased region" description="Low complexity" evidence="6">
    <location>
        <begin position="795"/>
        <end position="807"/>
    </location>
</feature>
<feature type="compositionally biased region" description="Polar residues" evidence="6">
    <location>
        <begin position="106"/>
        <end position="125"/>
    </location>
</feature>
<dbReference type="Proteomes" id="UP000005207">
    <property type="component" value="Linkage group LG20"/>
</dbReference>
<feature type="compositionally biased region" description="Polar residues" evidence="6">
    <location>
        <begin position="764"/>
        <end position="785"/>
    </location>
</feature>
<feature type="compositionally biased region" description="Basic and acidic residues" evidence="6">
    <location>
        <begin position="368"/>
        <end position="377"/>
    </location>
</feature>
<dbReference type="GO" id="GO:0005634">
    <property type="term" value="C:nucleus"/>
    <property type="evidence" value="ECO:0007669"/>
    <property type="project" value="TreeGrafter"/>
</dbReference>
<feature type="compositionally biased region" description="Low complexity" evidence="6">
    <location>
        <begin position="1625"/>
        <end position="1637"/>
    </location>
</feature>
<feature type="compositionally biased region" description="Polar residues" evidence="6">
    <location>
        <begin position="630"/>
        <end position="643"/>
    </location>
</feature>
<feature type="region of interest" description="Disordered" evidence="6">
    <location>
        <begin position="1611"/>
        <end position="1637"/>
    </location>
</feature>
<feature type="compositionally biased region" description="Basic and acidic residues" evidence="6">
    <location>
        <begin position="644"/>
        <end position="657"/>
    </location>
</feature>
<feature type="compositionally biased region" description="Basic and acidic residues" evidence="6">
    <location>
        <begin position="1896"/>
        <end position="1914"/>
    </location>
</feature>
<gene>
    <name evidence="9" type="primary">si:ch73-181d5.4</name>
</gene>
<feature type="domain" description="PHD-type" evidence="7">
    <location>
        <begin position="392"/>
        <end position="443"/>
    </location>
</feature>
<dbReference type="Pfam" id="PF00628">
    <property type="entry name" value="PHD"/>
    <property type="match status" value="1"/>
</dbReference>
<dbReference type="InterPro" id="IPR036575">
    <property type="entry name" value="TFIIS_cen_dom_sf"/>
</dbReference>
<feature type="compositionally biased region" description="Basic and acidic residues" evidence="6">
    <location>
        <begin position="3108"/>
        <end position="3123"/>
    </location>
</feature>
<reference evidence="9" key="3">
    <citation type="submission" date="2025-09" db="UniProtKB">
        <authorList>
            <consortium name="Ensembl"/>
        </authorList>
    </citation>
    <scope>IDENTIFICATION</scope>
</reference>
<keyword evidence="1" id="KW-0479">Metal-binding</keyword>
<feature type="compositionally biased region" description="Polar residues" evidence="6">
    <location>
        <begin position="3252"/>
        <end position="3264"/>
    </location>
</feature>
<feature type="compositionally biased region" description="Basic and acidic residues" evidence="6">
    <location>
        <begin position="1732"/>
        <end position="1742"/>
    </location>
</feature>
<evidence type="ECO:0000256" key="3">
    <source>
        <dbReference type="ARBA" id="ARBA00022833"/>
    </source>
</evidence>
<dbReference type="SMART" id="SM00510">
    <property type="entry name" value="TFS2M"/>
    <property type="match status" value="1"/>
</dbReference>
<organism evidence="9 10">
    <name type="scientific">Oreochromis niloticus</name>
    <name type="common">Nile tilapia</name>
    <name type="synonym">Tilapia nilotica</name>
    <dbReference type="NCBI Taxonomy" id="8128"/>
    <lineage>
        <taxon>Eukaryota</taxon>
        <taxon>Metazoa</taxon>
        <taxon>Chordata</taxon>
        <taxon>Craniata</taxon>
        <taxon>Vertebrata</taxon>
        <taxon>Euteleostomi</taxon>
        <taxon>Actinopterygii</taxon>
        <taxon>Neopterygii</taxon>
        <taxon>Teleostei</taxon>
        <taxon>Neoteleostei</taxon>
        <taxon>Acanthomorphata</taxon>
        <taxon>Ovalentaria</taxon>
        <taxon>Cichlomorphae</taxon>
        <taxon>Cichliformes</taxon>
        <taxon>Cichlidae</taxon>
        <taxon>African cichlids</taxon>
        <taxon>Pseudocrenilabrinae</taxon>
        <taxon>Oreochromini</taxon>
        <taxon>Oreochromis</taxon>
    </lineage>
</organism>
<evidence type="ECO:0000313" key="10">
    <source>
        <dbReference type="Proteomes" id="UP000005207"/>
    </source>
</evidence>
<feature type="region of interest" description="Disordered" evidence="6">
    <location>
        <begin position="557"/>
        <end position="737"/>
    </location>
</feature>
<dbReference type="InParanoid" id="A0A669EZA6"/>
<dbReference type="InterPro" id="IPR019787">
    <property type="entry name" value="Znf_PHD-finger"/>
</dbReference>
<dbReference type="PROSITE" id="PS50016">
    <property type="entry name" value="ZF_PHD_2"/>
    <property type="match status" value="1"/>
</dbReference>
<dbReference type="InterPro" id="IPR001965">
    <property type="entry name" value="Znf_PHD"/>
</dbReference>
<accession>A0A669EZA6</accession>
<dbReference type="SUPFAM" id="SSF57903">
    <property type="entry name" value="FYVE/PHD zinc finger"/>
    <property type="match status" value="1"/>
</dbReference>
<feature type="compositionally biased region" description="Basic and acidic residues" evidence="6">
    <location>
        <begin position="2321"/>
        <end position="2334"/>
    </location>
</feature>
<feature type="region of interest" description="Disordered" evidence="6">
    <location>
        <begin position="3108"/>
        <end position="3391"/>
    </location>
</feature>
<dbReference type="PROSITE" id="PS01359">
    <property type="entry name" value="ZF_PHD_1"/>
    <property type="match status" value="1"/>
</dbReference>
<feature type="compositionally biased region" description="Low complexity" evidence="6">
    <location>
        <begin position="720"/>
        <end position="732"/>
    </location>
</feature>
<feature type="coiled-coil region" evidence="5">
    <location>
        <begin position="1659"/>
        <end position="1696"/>
    </location>
</feature>
<feature type="region of interest" description="Disordered" evidence="6">
    <location>
        <begin position="444"/>
        <end position="463"/>
    </location>
</feature>
<feature type="compositionally biased region" description="Basic and acidic residues" evidence="6">
    <location>
        <begin position="2620"/>
        <end position="2636"/>
    </location>
</feature>
<feature type="compositionally biased region" description="Basic and acidic residues" evidence="6">
    <location>
        <begin position="3173"/>
        <end position="3186"/>
    </location>
</feature>
<dbReference type="GeneID" id="102078108"/>
<feature type="compositionally biased region" description="Basic and acidic residues" evidence="6">
    <location>
        <begin position="688"/>
        <end position="707"/>
    </location>
</feature>
<reference evidence="10" key="1">
    <citation type="submission" date="2012-01" db="EMBL/GenBank/DDBJ databases">
        <title>The Genome Sequence of Oreochromis niloticus (Nile Tilapia).</title>
        <authorList>
            <consortium name="Broad Institute Genome Assembly Team"/>
            <consortium name="Broad Institute Sequencing Platform"/>
            <person name="Di Palma F."/>
            <person name="Johnson J."/>
            <person name="Lander E.S."/>
            <person name="Lindblad-Toh K."/>
        </authorList>
    </citation>
    <scope>NUCLEOTIDE SEQUENCE [LARGE SCALE GENOMIC DNA]</scope>
</reference>
<evidence type="ECO:0000256" key="2">
    <source>
        <dbReference type="ARBA" id="ARBA00022771"/>
    </source>
</evidence>
<evidence type="ECO:0000313" key="9">
    <source>
        <dbReference type="Ensembl" id="ENSONIP00000076227.1"/>
    </source>
</evidence>
<dbReference type="InterPro" id="IPR003618">
    <property type="entry name" value="TFIIS_cen_dom"/>
</dbReference>
<feature type="compositionally biased region" description="Basic and acidic residues" evidence="6">
    <location>
        <begin position="594"/>
        <end position="610"/>
    </location>
</feature>
<feature type="region of interest" description="Disordered" evidence="6">
    <location>
        <begin position="1132"/>
        <end position="1156"/>
    </location>
</feature>
<feature type="compositionally biased region" description="Polar residues" evidence="6">
    <location>
        <begin position="1085"/>
        <end position="1110"/>
    </location>
</feature>
<dbReference type="SMART" id="SM00249">
    <property type="entry name" value="PHD"/>
    <property type="match status" value="1"/>
</dbReference>
<feature type="compositionally biased region" description="Polar residues" evidence="6">
    <location>
        <begin position="676"/>
        <end position="687"/>
    </location>
</feature>
<feature type="region of interest" description="Disordered" evidence="6">
    <location>
        <begin position="1413"/>
        <end position="1444"/>
    </location>
</feature>
<dbReference type="PROSITE" id="PS51321">
    <property type="entry name" value="TFIIS_CENTRAL"/>
    <property type="match status" value="1"/>
</dbReference>
<feature type="compositionally biased region" description="Low complexity" evidence="6">
    <location>
        <begin position="75"/>
        <end position="97"/>
    </location>
</feature>
<feature type="compositionally biased region" description="Basic and acidic residues" evidence="6">
    <location>
        <begin position="2974"/>
        <end position="2989"/>
    </location>
</feature>
<dbReference type="Gene3D" id="3.30.40.10">
    <property type="entry name" value="Zinc/RING finger domain, C3HC4 (zinc finger)"/>
    <property type="match status" value="1"/>
</dbReference>
<dbReference type="RefSeq" id="XP_005448696.1">
    <property type="nucleotide sequence ID" value="XM_005448639.4"/>
</dbReference>
<evidence type="ECO:0000256" key="1">
    <source>
        <dbReference type="ARBA" id="ARBA00022723"/>
    </source>
</evidence>
<dbReference type="PANTHER" id="PTHR11477">
    <property type="entry name" value="TRANSCRIPTION FACTOR S-II ZINC FINGER DOMAIN-CONTAINING PROTEIN"/>
    <property type="match status" value="1"/>
</dbReference>
<dbReference type="OrthoDB" id="1884872at2759"/>
<feature type="region of interest" description="Disordered" evidence="6">
    <location>
        <begin position="2383"/>
        <end position="2431"/>
    </location>
</feature>
<feature type="compositionally biased region" description="Basic residues" evidence="6">
    <location>
        <begin position="1852"/>
        <end position="1865"/>
    </location>
</feature>
<feature type="region of interest" description="Disordered" evidence="6">
    <location>
        <begin position="1732"/>
        <end position="2009"/>
    </location>
</feature>
<feature type="compositionally biased region" description="Basic and acidic residues" evidence="6">
    <location>
        <begin position="1021"/>
        <end position="1035"/>
    </location>
</feature>
<evidence type="ECO:0000256" key="5">
    <source>
        <dbReference type="SAM" id="Coils"/>
    </source>
</evidence>
<feature type="compositionally biased region" description="Basic and acidic residues" evidence="6">
    <location>
        <begin position="1999"/>
        <end position="2009"/>
    </location>
</feature>
<feature type="compositionally biased region" description="Low complexity" evidence="6">
    <location>
        <begin position="753"/>
        <end position="763"/>
    </location>
</feature>
<feature type="compositionally biased region" description="Polar residues" evidence="6">
    <location>
        <begin position="1747"/>
        <end position="1758"/>
    </location>
</feature>
<feature type="region of interest" description="Disordered" evidence="6">
    <location>
        <begin position="487"/>
        <end position="525"/>
    </location>
</feature>
<feature type="compositionally biased region" description="Basic and acidic residues" evidence="6">
    <location>
        <begin position="2879"/>
        <end position="2889"/>
    </location>
</feature>
<feature type="compositionally biased region" description="Basic residues" evidence="6">
    <location>
        <begin position="1915"/>
        <end position="1933"/>
    </location>
</feature>
<dbReference type="InterPro" id="IPR011011">
    <property type="entry name" value="Znf_FYVE_PHD"/>
</dbReference>
<keyword evidence="3" id="KW-0862">Zinc</keyword>
<feature type="region of interest" description="Disordered" evidence="6">
    <location>
        <begin position="1077"/>
        <end position="1116"/>
    </location>
</feature>
<feature type="compositionally biased region" description="Acidic residues" evidence="6">
    <location>
        <begin position="487"/>
        <end position="497"/>
    </location>
</feature>
<feature type="region of interest" description="Disordered" evidence="6">
    <location>
        <begin position="2311"/>
        <end position="2334"/>
    </location>
</feature>
<feature type="compositionally biased region" description="Basic residues" evidence="6">
    <location>
        <begin position="2950"/>
        <end position="2960"/>
    </location>
</feature>
<feature type="domain" description="TFIIS central" evidence="8">
    <location>
        <begin position="807"/>
        <end position="927"/>
    </location>
</feature>
<dbReference type="Pfam" id="PF07500">
    <property type="entry name" value="TFIIS_M"/>
    <property type="match status" value="1"/>
</dbReference>
<dbReference type="Gene3D" id="1.10.472.30">
    <property type="entry name" value="Transcription elongation factor S-II, central domain"/>
    <property type="match status" value="1"/>
</dbReference>
<feature type="region of interest" description="Disordered" evidence="6">
    <location>
        <begin position="2351"/>
        <end position="2371"/>
    </location>
</feature>
<dbReference type="RefSeq" id="XP_005448697.1">
    <property type="nucleotide sequence ID" value="XM_005448640.4"/>
</dbReference>
<feature type="region of interest" description="Disordered" evidence="6">
    <location>
        <begin position="2575"/>
        <end position="2594"/>
    </location>
</feature>
<feature type="compositionally biased region" description="Basic and acidic residues" evidence="6">
    <location>
        <begin position="2399"/>
        <end position="2412"/>
    </location>
</feature>
<evidence type="ECO:0000256" key="4">
    <source>
        <dbReference type="PROSITE-ProRule" id="PRU00146"/>
    </source>
</evidence>
<dbReference type="InterPro" id="IPR019786">
    <property type="entry name" value="Zinc_finger_PHD-type_CS"/>
</dbReference>
<dbReference type="GeneTree" id="ENSGT00940000155532"/>
<feature type="compositionally biased region" description="Basic and acidic residues" evidence="6">
    <location>
        <begin position="3273"/>
        <end position="3282"/>
    </location>
</feature>
<feature type="region of interest" description="Disordered" evidence="6">
    <location>
        <begin position="934"/>
        <end position="970"/>
    </location>
</feature>
<evidence type="ECO:0000259" key="7">
    <source>
        <dbReference type="PROSITE" id="PS50016"/>
    </source>
</evidence>
<feature type="region of interest" description="Disordered" evidence="6">
    <location>
        <begin position="2062"/>
        <end position="2100"/>
    </location>
</feature>
<feature type="compositionally biased region" description="Basic and acidic residues" evidence="6">
    <location>
        <begin position="1778"/>
        <end position="1793"/>
    </location>
</feature>
<feature type="compositionally biased region" description="Basic and acidic residues" evidence="6">
    <location>
        <begin position="2086"/>
        <end position="2100"/>
    </location>
</feature>
<evidence type="ECO:0000259" key="8">
    <source>
        <dbReference type="PROSITE" id="PS51321"/>
    </source>
</evidence>
<reference evidence="9" key="2">
    <citation type="submission" date="2025-08" db="UniProtKB">
        <authorList>
            <consortium name="Ensembl"/>
        </authorList>
    </citation>
    <scope>IDENTIFICATION</scope>
</reference>
<feature type="region of interest" description="Disordered" evidence="6">
    <location>
        <begin position="233"/>
        <end position="294"/>
    </location>
</feature>
<feature type="compositionally biased region" description="Low complexity" evidence="6">
    <location>
        <begin position="1418"/>
        <end position="1444"/>
    </location>
</feature>
<feature type="compositionally biased region" description="Basic residues" evidence="6">
    <location>
        <begin position="1882"/>
        <end position="1895"/>
    </location>
</feature>
<feature type="region of interest" description="Disordered" evidence="6">
    <location>
        <begin position="753"/>
        <end position="810"/>
    </location>
</feature>
<dbReference type="InterPro" id="IPR012921">
    <property type="entry name" value="SPOC_C"/>
</dbReference>
<feature type="compositionally biased region" description="Basic and acidic residues" evidence="6">
    <location>
        <begin position="3205"/>
        <end position="3225"/>
    </location>
</feature>
<feature type="compositionally biased region" description="Basic and acidic residues" evidence="6">
    <location>
        <begin position="2935"/>
        <end position="2944"/>
    </location>
</feature>
<feature type="compositionally biased region" description="Basic and acidic residues" evidence="6">
    <location>
        <begin position="941"/>
        <end position="953"/>
    </location>
</feature>
<proteinExistence type="predicted"/>
<feature type="region of interest" description="Disordered" evidence="6">
    <location>
        <begin position="1"/>
        <end position="37"/>
    </location>
</feature>
<feature type="compositionally biased region" description="Gly residues" evidence="6">
    <location>
        <begin position="2711"/>
        <end position="2722"/>
    </location>
</feature>
<dbReference type="Ensembl" id="ENSONIT00000052215.1">
    <property type="protein sequence ID" value="ENSONIP00000076227.1"/>
    <property type="gene ID" value="ENSONIG00000039814.1"/>
</dbReference>
<dbReference type="OMA" id="NPDWRGP"/>
<sequence>MDMMDNTNVADDNNNSDERQMPSEEAESSVRPTLSQVRKSWGFRRTTIARREFMEEVGDLTYSPPIVRRGRNRRTNQTAAQTATETPTTQKATRTARSVIDELQWSAPSSPVSENSKTGSETSAGGSLDPSLWQDFGSAFHTAFTLLGGSEGLSLTMSDELAVPDILEATEAIESPNPQVIDETEMADNMDDMEIVQPVASDNAEGEEIHDVVLISSHEEDSDEMTLLQIKEQLASNSRQEDTKARGGKGGKGKARGKGRGRGRGRGKGRGRGRGKGRAVEFQSTIADDKDSDDDVVLVSLAEQQHLQEVEKETDPQSPPEKEGSAALFDTALSPAQQSNSDCMIIDSDFDQIPELTPGQFDEVPEEEEKKDAKNTEEFSSISHNEGYDSNALFCICRQKQDKRFMICCDSCQEWFHGECVGVSETQGHQSMQEYVCPPCTIKKQSQSESHPQPDPELSFPECLTQSPTVEEGQEDQQTVKQTVVVEEETEEEEQEQAIEARPDPDAQPEAEPEPEPEMEMDSSLPVCIGPGCSKQALPDSVYCGNDCILQHAAVTMKTLSGPKVPKSKGRAQRKASMSRPAAKAQRSSRTSKRLAEKAELRGEEEKKEDDSEQEAAASPVICDPRLTEAQATSTPASNLHTASNKDSEQVEAEKEAVSPSAQSTEDPSPDASLLSKPTTEAAQPQSHCEEGEKETVNSDLPKHQSSESDPLITPAPEKSSLTPATSSPTTSARRHHETGALMITKTTYVIPKKQSGSQSPSSHTLVSASSQKPSSAPTPLNETRNLPVPPAPSAPSSRPSQPNNQVRQSIQRSLTSILFKRVCECEDLEMSESEAAKLVASIEMEMFDIFRNTDSKYMNKYRTIMFNLKDPRNKGLLYRVVHGDINPFRLVRMSQKDMQATKAPEPSVKETTVVKDTAAKISLPKPEAVKVVLPSLNPAKSDRKPDSMEQKRSLPAPAVKPRASQTSQGNAVPDVLACMLKDTTSEHKAHLFDLKCKICTGQMQPMEEEEPAKKKSKLSVSRDKHEPSWRKSAGDDSPLLAPPDSPDMDSPASNLLDPSSHFNIDSPALTIVESPASPIMDSPASPTLESPASPTMESPASPTPDTSKATAPKRPYIPVLVPPVSTVTITQRRDPRTANRFSASSSSTFGPSNTTHKRAAPYALVKENIALNVASSLPPTKTVPKSILMKPSSTADPRLYGPHSRTVISESPADGETVQFLAKQEILWKGFLNMLTVAKFVTKGYLVSGSAENLKADLPDTIQIGGRIMPQTVWDYVAKLKTSVTKELCVIRFHPATEEEEVAYVSLFSYFSSRGRFGVVANSSRSIKDVYLVPLSAKEPIPSILQPLEGPGLERNRPNLLLGLAIVQKVKRPGSLPQEMEDKRPKVHMSKDPMWIPKPPVLYGSDKLEIFQPYDPETPASTTPPGSPSCPGSPTDSSSSSSVTIPSLLTSVKAAPSVSTSATIAATHSTFNSSSDKNPITASSDKTPLQTILSTLFGSNQADSTVSDGSSTKTTVTAKKNPVLSGSVVDPIVQQYGQKTKAKEIEDENDFDRPYDPEEEYDPAMGYATVAPQTTEKIKADAPALSSFVEDDVAYDPEDDTIFEDIQSDTPVAKPPVTTQTFDSPSCPVTVSTSSPAQTSAPVAVMPHLPTGTVVISAATLSEQQRMLEELNKQIEEQKRQLKEQEEALRQQREAVGMFMAHFSVSDSLMSPPQKSLPLNQLSSLQKSIIKTESKSSETTDKATPLTETVDNSNLDSQAVKVEDATPVKNLGNDTDGVAKQDETQKSVESDKYSSAGEIEDSDVAYDPEDESLFNEIQDDVFKGGTVTTMDSLSRARYGGSHKGMSPNSYHSRKRRSSPKKRSHRERDRHRSPSRQSQQRSRSRSRRRREKDRHRKSERDRSRHRVRDPSERQGRHRKDHTTRRHSRGRRRSPSSSRKTESVSVSPKPNRGPLPQVPEKSKHASVPCSSLDSAGQFEESNISHVTIKSDPDGQNSECNHVESSEKHSHEPLCNVKLEISEPPKFQELQKISLSDHDMTQQNKLYKQDNLFHSKLDSTIPLREIDPPIRDSPQSPDPEPQFVKPSSIEKHDSVKTDEVSDSREDIRVFENNCLPICGQALVSVGDVISNIKSMDFRALNLQAFGAKGQGLTETHNETLADNPCFKHSETKGQEGGYSNPSTILGMREQGIQHQNTVITGSWPALRDSEMRSEAQDSKNACVPFISGVNAEIKCPSPDVRQNIVPTVTNLYMGEASLQRESQVNIMKGPLSDRSAPGNVGPGPRDSLSAVYHLNTDMRGLFKVDERNQSVSSLQEGLQCPKTNEHRSEPENTDIRKDVMKMGTKQSFGVPQVEAMAPDSSGGGRGQKDKDEGQIFRSDVSVGMRESSPSFMGLGRLPRQSRHDGSMAFEERCPRKSTLQPHDTNADFGKLGGSHADAVNSNMLNSDWRGQGLRDLGPGIRGQGNQNKVLGQNISDPDWNGPGSDIRDHWRGLDRRGSDSVREAPVVRDEWSVHLSDRRGSHMESQGPYTGGSGGPEFGQPVAEMRGPNMQYPKLNSVGPEDSHLMEGGLKKIGPIIDNQGPDLGIPGASDFVGPEPKRSVAMEVAGPDRRGPVGPHFRGLGPERKGPHMEQNVHDIRGPGGPDFRGTWGERMGLDMAGPGSDSRGPGIERRDSMEDPGTNRRGPGGPEFKGPGHERGNMSIEGPGHENRRPGGPGFRGPGPIEGSGPERRGPGGPDISRLGSDCRGLAMGPGRVSQGPDFSGPMHEIPSFPMHSQEPERRGPGEINTGGQGPDRRGSHIGVAGPERTGPGVGDLGPHNRGRGGPHFRGRGKEVGYQNMEIPGPHRRGPEFCAQRLERPGSGVDPGPDRIALVGPDYSESGPEKRYPDTEGSRPGWRKSHGPDFRGPGYKHESSNTDDPRHGGRDDWVACEPIQENPDYHAPEPDRLAQSFRGRRPMRKNIRRPGPGFWGSAPETRGPDTEEQRSYERRTNIEFLGQEGECSVDDWETDASRGFGPIQEGQDEQDQEDISQGLFSEWRGPESSGPGPMQNRPNMLFQGPLRGRRHNWNAPGCRSAGPVEENPDMVCPGPNRGGHGNEWTELDREVAGEFFTGERDLDNRGQDRKAGPGSHMHNHPDMGNDWRPPSVRGKMRGPNTEGRGALRGGPGLMNSCLNRRQFEMEGPDRRPPAGRDLGPPGPANRNLSIEAPRCDGRFSDSGDLRSERHNVEPENPEPGRQGFDFRRESRGPKMRSLGPNKTDSRGPSPQRSDFRSGPGRWDDNTRSEPDPNIDMQVSDIRGAGYVSRGPNIRGRDPRQRGQTPINERRGPHPIARFQHPGDPHSAQFNRPRGPGPNSGGKPFPGFENPQNQQAIRPQRHRGALLPTPKEGLIRFPKI</sequence>
<feature type="compositionally biased region" description="Polar residues" evidence="6">
    <location>
        <begin position="1"/>
        <end position="13"/>
    </location>
</feature>
<dbReference type="GO" id="GO:0008270">
    <property type="term" value="F:zinc ion binding"/>
    <property type="evidence" value="ECO:0007669"/>
    <property type="project" value="UniProtKB-KW"/>
</dbReference>
<keyword evidence="2 4" id="KW-0863">Zinc-finger</keyword>
<keyword evidence="5" id="KW-0175">Coiled coil</keyword>
<dbReference type="Pfam" id="PF07744">
    <property type="entry name" value="SPOC"/>
    <property type="match status" value="1"/>
</dbReference>
<feature type="compositionally biased region" description="Basic residues" evidence="6">
    <location>
        <begin position="246"/>
        <end position="277"/>
    </location>
</feature>
<evidence type="ECO:0000256" key="6">
    <source>
        <dbReference type="SAM" id="MobiDB-lite"/>
    </source>
</evidence>
<feature type="region of interest" description="Disordered" evidence="6">
    <location>
        <begin position="1006"/>
        <end position="1062"/>
    </location>
</feature>
<feature type="compositionally biased region" description="Acidic residues" evidence="6">
    <location>
        <begin position="507"/>
        <end position="521"/>
    </location>
</feature>
<protein>
    <submittedName>
        <fullName evidence="9">Uncharacterized LOC102078108</fullName>
    </submittedName>
</protein>
<dbReference type="GO" id="GO:0006351">
    <property type="term" value="P:DNA-templated transcription"/>
    <property type="evidence" value="ECO:0007669"/>
    <property type="project" value="InterPro"/>
</dbReference>
<dbReference type="KEGG" id="onl:102078108"/>
<feature type="region of interest" description="Disordered" evidence="6">
    <location>
        <begin position="354"/>
        <end position="383"/>
    </location>
</feature>
<feature type="compositionally biased region" description="Basic residues" evidence="6">
    <location>
        <begin position="2817"/>
        <end position="2827"/>
    </location>
</feature>